<dbReference type="KEGG" id="tpal:117646749"/>
<gene>
    <name evidence="14" type="primary">LOC117646749</name>
</gene>
<evidence type="ECO:0000256" key="9">
    <source>
        <dbReference type="ARBA" id="ARBA00023242"/>
    </source>
</evidence>
<comment type="function">
    <text evidence="1">Functions as an U snRNP-specific nuclear import adapter. Involved in the trimethylguanosine (m3G)-cap-dependent nuclear import of U snRNPs. Binds specifically to the terminal m3G-cap U snRNAs.</text>
</comment>
<dbReference type="AlphaFoldDB" id="A0A6P8Z1F1"/>
<dbReference type="InterPro" id="IPR017336">
    <property type="entry name" value="Snurportin-1"/>
</dbReference>
<reference evidence="14" key="1">
    <citation type="submission" date="2025-08" db="UniProtKB">
        <authorList>
            <consortium name="RefSeq"/>
        </authorList>
    </citation>
    <scope>IDENTIFICATION</scope>
    <source>
        <tissue evidence="14">Total insect</tissue>
    </source>
</reference>
<dbReference type="FunCoup" id="A0A6P8Z1F1">
    <property type="interactions" value="866"/>
</dbReference>
<keyword evidence="6" id="KW-0813">Transport</keyword>
<protein>
    <recommendedName>
        <fullName evidence="5">Snurportin-1</fullName>
    </recommendedName>
</protein>
<dbReference type="GO" id="GO:0005634">
    <property type="term" value="C:nucleus"/>
    <property type="evidence" value="ECO:0007669"/>
    <property type="project" value="UniProtKB-SubCell"/>
</dbReference>
<dbReference type="OrthoDB" id="10003593at2759"/>
<dbReference type="PANTHER" id="PTHR13403:SF6">
    <property type="entry name" value="SNURPORTIN-1"/>
    <property type="match status" value="1"/>
</dbReference>
<evidence type="ECO:0000256" key="2">
    <source>
        <dbReference type="ARBA" id="ARBA00004123"/>
    </source>
</evidence>
<comment type="similarity">
    <text evidence="4">Belongs to the snurportin family.</text>
</comment>
<keyword evidence="8" id="KW-0694">RNA-binding</keyword>
<dbReference type="GO" id="GO:0005737">
    <property type="term" value="C:cytoplasm"/>
    <property type="evidence" value="ECO:0007669"/>
    <property type="project" value="UniProtKB-SubCell"/>
</dbReference>
<evidence type="ECO:0000256" key="4">
    <source>
        <dbReference type="ARBA" id="ARBA00007540"/>
    </source>
</evidence>
<proteinExistence type="inferred from homology"/>
<evidence type="ECO:0000259" key="11">
    <source>
        <dbReference type="Pfam" id="PF11538"/>
    </source>
</evidence>
<dbReference type="GO" id="GO:0061015">
    <property type="term" value="P:snRNA import into nucleus"/>
    <property type="evidence" value="ECO:0007669"/>
    <property type="project" value="InterPro"/>
</dbReference>
<name>A0A6P8Z1F1_THRPL</name>
<feature type="domain" description="Snurportin-1 N-terminal" evidence="11">
    <location>
        <begin position="29"/>
        <end position="71"/>
    </location>
</feature>
<evidence type="ECO:0000256" key="5">
    <source>
        <dbReference type="ARBA" id="ARBA00016034"/>
    </source>
</evidence>
<keyword evidence="7" id="KW-0963">Cytoplasm</keyword>
<dbReference type="CDD" id="cd09232">
    <property type="entry name" value="Snurportin-1_C"/>
    <property type="match status" value="1"/>
</dbReference>
<comment type="subcellular location">
    <subcellularLocation>
        <location evidence="3">Cytoplasm</location>
    </subcellularLocation>
    <subcellularLocation>
        <location evidence="2">Nucleus</location>
    </subcellularLocation>
</comment>
<feature type="region of interest" description="Disordered" evidence="10">
    <location>
        <begin position="339"/>
        <end position="369"/>
    </location>
</feature>
<feature type="compositionally biased region" description="Basic residues" evidence="10">
    <location>
        <begin position="339"/>
        <end position="348"/>
    </location>
</feature>
<dbReference type="CTD" id="7354429"/>
<keyword evidence="9" id="KW-0539">Nucleus</keyword>
<dbReference type="PANTHER" id="PTHR13403">
    <property type="entry name" value="SNURPORTIN1 RNUT1 PROTEIN RNA, U TRANSPORTER 1"/>
    <property type="match status" value="1"/>
</dbReference>
<feature type="domain" description="Snurportin-1 m3G cap-binding" evidence="12">
    <location>
        <begin position="112"/>
        <end position="295"/>
    </location>
</feature>
<dbReference type="GO" id="GO:0003723">
    <property type="term" value="F:RNA binding"/>
    <property type="evidence" value="ECO:0007669"/>
    <property type="project" value="UniProtKB-KW"/>
</dbReference>
<dbReference type="InterPro" id="IPR047857">
    <property type="entry name" value="Snurportin1_C"/>
</dbReference>
<evidence type="ECO:0000256" key="10">
    <source>
        <dbReference type="SAM" id="MobiDB-lite"/>
    </source>
</evidence>
<evidence type="ECO:0000256" key="7">
    <source>
        <dbReference type="ARBA" id="ARBA00022490"/>
    </source>
</evidence>
<evidence type="ECO:0000259" key="12">
    <source>
        <dbReference type="Pfam" id="PF21974"/>
    </source>
</evidence>
<evidence type="ECO:0000256" key="8">
    <source>
        <dbReference type="ARBA" id="ARBA00022884"/>
    </source>
</evidence>
<organism evidence="14">
    <name type="scientific">Thrips palmi</name>
    <name type="common">Melon thrips</name>
    <dbReference type="NCBI Taxonomy" id="161013"/>
    <lineage>
        <taxon>Eukaryota</taxon>
        <taxon>Metazoa</taxon>
        <taxon>Ecdysozoa</taxon>
        <taxon>Arthropoda</taxon>
        <taxon>Hexapoda</taxon>
        <taxon>Insecta</taxon>
        <taxon>Pterygota</taxon>
        <taxon>Neoptera</taxon>
        <taxon>Paraneoptera</taxon>
        <taxon>Thysanoptera</taxon>
        <taxon>Terebrantia</taxon>
        <taxon>Thripoidea</taxon>
        <taxon>Thripidae</taxon>
        <taxon>Thrips</taxon>
    </lineage>
</organism>
<evidence type="ECO:0000256" key="6">
    <source>
        <dbReference type="ARBA" id="ARBA00022448"/>
    </source>
</evidence>
<dbReference type="Pfam" id="PF21974">
    <property type="entry name" value="SPN1_m3Gcap_bd"/>
    <property type="match status" value="1"/>
</dbReference>
<evidence type="ECO:0000256" key="3">
    <source>
        <dbReference type="ARBA" id="ARBA00004496"/>
    </source>
</evidence>
<accession>A0A6P8Z1F1</accession>
<dbReference type="RefSeq" id="XP_034243805.1">
    <property type="nucleotide sequence ID" value="XM_034387914.1"/>
</dbReference>
<evidence type="ECO:0000256" key="1">
    <source>
        <dbReference type="ARBA" id="ARBA00003975"/>
    </source>
</evidence>
<dbReference type="Pfam" id="PF11538">
    <property type="entry name" value="Snurportin1"/>
    <property type="match status" value="1"/>
</dbReference>
<sequence>MADSMDQLVASLGASCEVDADPFDTNKPHPHFADYAHLRKPASLMGDQDKRRLECLKRQKSKRDKVYNLQRQLRKEFEAVDDSDDEAPETYENLHKKSTETTPKKWTFRHELMLSEWLVDVPTDLEENWLLKPCPKGQRMMVVATQGTTKAYTKSGYVVATFSSGLPGGHRASRQGITILDCIWDFDNRTYYVLDVLAWNNIELLDCETEFRFYWLKTKLDECPEVTCHSDKNRNAFVPLQSFECSEDHLINVMNRYPMFSEERNKDPGLDGMLFYHKKNLYEHGTTPLVTWLKPFMMEDVLGIKVHESYVIERPESYSGQAAYIKEFEEAAQAKKASYRGKWRKGKTGGKGQDTNMDCAEDCDESKMD</sequence>
<feature type="compositionally biased region" description="Acidic residues" evidence="10">
    <location>
        <begin position="359"/>
        <end position="369"/>
    </location>
</feature>
<dbReference type="Proteomes" id="UP000515158">
    <property type="component" value="Unplaced"/>
</dbReference>
<evidence type="ECO:0000313" key="14">
    <source>
        <dbReference type="RefSeq" id="XP_034243805.1"/>
    </source>
</evidence>
<dbReference type="GeneID" id="117646749"/>
<dbReference type="Gene3D" id="3.30.470.30">
    <property type="entry name" value="DNA ligase/mRNA capping enzyme"/>
    <property type="match status" value="1"/>
</dbReference>
<dbReference type="InterPro" id="IPR024721">
    <property type="entry name" value="Snurportin-1_N"/>
</dbReference>
<evidence type="ECO:0000313" key="13">
    <source>
        <dbReference type="Proteomes" id="UP000515158"/>
    </source>
</evidence>
<dbReference type="InParanoid" id="A0A6P8Z1F1"/>
<keyword evidence="13" id="KW-1185">Reference proteome</keyword>
<dbReference type="SUPFAM" id="SSF56091">
    <property type="entry name" value="DNA ligase/mRNA capping enzyme, catalytic domain"/>
    <property type="match status" value="1"/>
</dbReference>